<name>A0AA48KFR0_9BACT</name>
<dbReference type="KEGG" id="msea:METESE_16610"/>
<dbReference type="SUPFAM" id="SSF52964">
    <property type="entry name" value="TolB, N-terminal domain"/>
    <property type="match status" value="1"/>
</dbReference>
<dbReference type="InterPro" id="IPR011042">
    <property type="entry name" value="6-blade_b-propeller_TolB-like"/>
</dbReference>
<comment type="similarity">
    <text evidence="1">Belongs to the TolB family.</text>
</comment>
<evidence type="ECO:0000259" key="2">
    <source>
        <dbReference type="Pfam" id="PF04052"/>
    </source>
</evidence>
<proteinExistence type="inferred from homology"/>
<dbReference type="Pfam" id="PF07676">
    <property type="entry name" value="PD40"/>
    <property type="match status" value="5"/>
</dbReference>
<protein>
    <submittedName>
        <fullName evidence="3">Protein TolB</fullName>
    </submittedName>
</protein>
<dbReference type="Gene3D" id="2.120.10.30">
    <property type="entry name" value="TolB, C-terminal domain"/>
    <property type="match status" value="2"/>
</dbReference>
<evidence type="ECO:0000256" key="1">
    <source>
        <dbReference type="ARBA" id="ARBA00009820"/>
    </source>
</evidence>
<reference evidence="3" key="1">
    <citation type="journal article" date="2023" name="Int. J. Syst. Evol. Microbiol.">
        <title>Mesoterricola silvestris gen. nov., sp. nov., Mesoterricola sediminis sp. nov., Geothrix oryzae sp. nov., Geothrix edaphica sp. nov., Geothrix rubra sp. nov., and Geothrix limicola sp. nov., six novel members of Acidobacteriota isolated from soils.</title>
        <authorList>
            <person name="Itoh H."/>
            <person name="Sugisawa Y."/>
            <person name="Mise K."/>
            <person name="Xu Z."/>
            <person name="Kuniyasu M."/>
            <person name="Ushijima N."/>
            <person name="Kawano K."/>
            <person name="Kobayashi E."/>
            <person name="Shiratori Y."/>
            <person name="Masuda Y."/>
            <person name="Senoo K."/>
        </authorList>
    </citation>
    <scope>NUCLEOTIDE SEQUENCE</scope>
    <source>
        <strain evidence="3">W786</strain>
    </source>
</reference>
<keyword evidence="4" id="KW-1185">Reference proteome</keyword>
<dbReference type="Gene3D" id="3.40.50.10070">
    <property type="entry name" value="TolB, N-terminal domain"/>
    <property type="match status" value="1"/>
</dbReference>
<dbReference type="SUPFAM" id="SSF69304">
    <property type="entry name" value="Tricorn protease N-terminal domain"/>
    <property type="match status" value="1"/>
</dbReference>
<dbReference type="InterPro" id="IPR007195">
    <property type="entry name" value="TolB_N"/>
</dbReference>
<evidence type="ECO:0000313" key="4">
    <source>
        <dbReference type="Proteomes" id="UP001228113"/>
    </source>
</evidence>
<dbReference type="PANTHER" id="PTHR36842:SF1">
    <property type="entry name" value="PROTEIN TOLB"/>
    <property type="match status" value="1"/>
</dbReference>
<evidence type="ECO:0000313" key="3">
    <source>
        <dbReference type="EMBL" id="BDU76703.1"/>
    </source>
</evidence>
<dbReference type="EMBL" id="AP027081">
    <property type="protein sequence ID" value="BDU76703.1"/>
    <property type="molecule type" value="Genomic_DNA"/>
</dbReference>
<dbReference type="PANTHER" id="PTHR36842">
    <property type="entry name" value="PROTEIN TOLB HOMOLOG"/>
    <property type="match status" value="1"/>
</dbReference>
<dbReference type="Pfam" id="PF04052">
    <property type="entry name" value="TolB_N"/>
    <property type="match status" value="1"/>
</dbReference>
<dbReference type="InterPro" id="IPR011659">
    <property type="entry name" value="WD40"/>
</dbReference>
<sequence length="426" mass="45647">MLMAAPVLCAPAPQSQEVVLEASLGAKLAIAVPRPAANGVPEAKVSGDFHAVLARDLAEAGPFSVLKDGLPSATDPASYRLWADAGAEWLLTTAVSATADGIEVVAQVVDVKAGQDKKARTAVFSKRYTGKEAALRRMAHKLSDDLVSRLTGQSGAASTSIVFVRQLSPGIKELFQMDRDGANAVPLTAYRSLTLSPSVAPDGRLAFVTYKGGGPEIWGQRTVGGPMVRLFPTAGKVDGHCFCPVWSPDGRRLALVQGDRRGNTDIIVLDVPTGKVRRLTDSNCLNTDPSWNPTGTQLAFTSDREGSPQIYLMEEDGSNVRRLTREGNYNGSPAWSPGGSMIAYVSRFEGKFDLFVYKLGDGKSYQITTGVASSESPCWSPDERRIIFTSGSRGGMQLYSTDLSGTNLRKLTELSGCQSPKWIRSR</sequence>
<feature type="domain" description="TolB N-terminal" evidence="2">
    <location>
        <begin position="26"/>
        <end position="115"/>
    </location>
</feature>
<organism evidence="3 4">
    <name type="scientific">Mesoterricola sediminis</name>
    <dbReference type="NCBI Taxonomy" id="2927980"/>
    <lineage>
        <taxon>Bacteria</taxon>
        <taxon>Pseudomonadati</taxon>
        <taxon>Acidobacteriota</taxon>
        <taxon>Holophagae</taxon>
        <taxon>Holophagales</taxon>
        <taxon>Holophagaceae</taxon>
        <taxon>Mesoterricola</taxon>
    </lineage>
</organism>
<dbReference type="AlphaFoldDB" id="A0AA48KFR0"/>
<dbReference type="Proteomes" id="UP001228113">
    <property type="component" value="Chromosome"/>
</dbReference>
<gene>
    <name evidence="3" type="primary">tolB</name>
    <name evidence="3" type="ORF">METESE_16610</name>
</gene>
<dbReference type="GO" id="GO:0015031">
    <property type="term" value="P:protein transport"/>
    <property type="evidence" value="ECO:0007669"/>
    <property type="project" value="InterPro"/>
</dbReference>
<accession>A0AA48KFR0</accession>
<dbReference type="GO" id="GO:0042597">
    <property type="term" value="C:periplasmic space"/>
    <property type="evidence" value="ECO:0007669"/>
    <property type="project" value="InterPro"/>
</dbReference>